<proteinExistence type="predicted"/>
<dbReference type="HOGENOM" id="CLU_901638_0_0_1"/>
<dbReference type="AlphaFoldDB" id="B8BR18"/>
<dbReference type="EMBL" id="CM000638">
    <property type="protein sequence ID" value="EED96454.1"/>
    <property type="molecule type" value="Genomic_DNA"/>
</dbReference>
<evidence type="ECO:0000313" key="3">
    <source>
        <dbReference type="Proteomes" id="UP000001449"/>
    </source>
</evidence>
<feature type="compositionally biased region" description="Basic and acidic residues" evidence="1">
    <location>
        <begin position="24"/>
        <end position="40"/>
    </location>
</feature>
<dbReference type="InParanoid" id="B8BR18"/>
<feature type="region of interest" description="Disordered" evidence="1">
    <location>
        <begin position="275"/>
        <end position="309"/>
    </location>
</feature>
<dbReference type="KEGG" id="tps:THAPSDRAFT_20843"/>
<dbReference type="OMA" id="YFEEDIM"/>
<protein>
    <submittedName>
        <fullName evidence="2">Uncharacterized protein</fullName>
    </submittedName>
</protein>
<evidence type="ECO:0000313" key="2">
    <source>
        <dbReference type="EMBL" id="EED96454.1"/>
    </source>
</evidence>
<gene>
    <name evidence="2" type="ORF">THAPSDRAFT_20843</name>
</gene>
<dbReference type="RefSeq" id="XP_002286813.1">
    <property type="nucleotide sequence ID" value="XM_002286777.1"/>
</dbReference>
<feature type="compositionally biased region" description="Polar residues" evidence="1">
    <location>
        <begin position="1"/>
        <end position="15"/>
    </location>
</feature>
<dbReference type="eggNOG" id="ENOG502T6HJ">
    <property type="taxonomic scope" value="Eukaryota"/>
</dbReference>
<keyword evidence="3" id="KW-1185">Reference proteome</keyword>
<dbReference type="GeneID" id="7451509"/>
<reference evidence="2 3" key="2">
    <citation type="journal article" date="2008" name="Nature">
        <title>The Phaeodactylum genome reveals the evolutionary history of diatom genomes.</title>
        <authorList>
            <person name="Bowler C."/>
            <person name="Allen A.E."/>
            <person name="Badger J.H."/>
            <person name="Grimwood J."/>
            <person name="Jabbari K."/>
            <person name="Kuo A."/>
            <person name="Maheswari U."/>
            <person name="Martens C."/>
            <person name="Maumus F."/>
            <person name="Otillar R.P."/>
            <person name="Rayko E."/>
            <person name="Salamov A."/>
            <person name="Vandepoele K."/>
            <person name="Beszteri B."/>
            <person name="Gruber A."/>
            <person name="Heijde M."/>
            <person name="Katinka M."/>
            <person name="Mock T."/>
            <person name="Valentin K."/>
            <person name="Verret F."/>
            <person name="Berges J.A."/>
            <person name="Brownlee C."/>
            <person name="Cadoret J.P."/>
            <person name="Chiovitti A."/>
            <person name="Choi C.J."/>
            <person name="Coesel S."/>
            <person name="De Martino A."/>
            <person name="Detter J.C."/>
            <person name="Durkin C."/>
            <person name="Falciatore A."/>
            <person name="Fournet J."/>
            <person name="Haruta M."/>
            <person name="Huysman M.J."/>
            <person name="Jenkins B.D."/>
            <person name="Jiroutova K."/>
            <person name="Jorgensen R.E."/>
            <person name="Joubert Y."/>
            <person name="Kaplan A."/>
            <person name="Kroger N."/>
            <person name="Kroth P.G."/>
            <person name="La Roche J."/>
            <person name="Lindquist E."/>
            <person name="Lommer M."/>
            <person name="Martin-Jezequel V."/>
            <person name="Lopez P.J."/>
            <person name="Lucas S."/>
            <person name="Mangogna M."/>
            <person name="McGinnis K."/>
            <person name="Medlin L.K."/>
            <person name="Montsant A."/>
            <person name="Oudot-Le Secq M.P."/>
            <person name="Napoli C."/>
            <person name="Obornik M."/>
            <person name="Parker M.S."/>
            <person name="Petit J.L."/>
            <person name="Porcel B.M."/>
            <person name="Poulsen N."/>
            <person name="Robison M."/>
            <person name="Rychlewski L."/>
            <person name="Rynearson T.A."/>
            <person name="Schmutz J."/>
            <person name="Shapiro H."/>
            <person name="Siaut M."/>
            <person name="Stanley M."/>
            <person name="Sussman M.R."/>
            <person name="Taylor A.R."/>
            <person name="Vardi A."/>
            <person name="von Dassow P."/>
            <person name="Vyverman W."/>
            <person name="Willis A."/>
            <person name="Wyrwicz L.S."/>
            <person name="Rokhsar D.S."/>
            <person name="Weissenbach J."/>
            <person name="Armbrust E.V."/>
            <person name="Green B.R."/>
            <person name="Van de Peer Y."/>
            <person name="Grigoriev I.V."/>
        </authorList>
    </citation>
    <scope>NUCLEOTIDE SEQUENCE [LARGE SCALE GENOMIC DNA]</scope>
    <source>
        <strain evidence="2 3">CCMP1335</strain>
    </source>
</reference>
<feature type="compositionally biased region" description="Low complexity" evidence="1">
    <location>
        <begin position="277"/>
        <end position="291"/>
    </location>
</feature>
<organism evidence="2 3">
    <name type="scientific">Thalassiosira pseudonana</name>
    <name type="common">Marine diatom</name>
    <name type="synonym">Cyclotella nana</name>
    <dbReference type="NCBI Taxonomy" id="35128"/>
    <lineage>
        <taxon>Eukaryota</taxon>
        <taxon>Sar</taxon>
        <taxon>Stramenopiles</taxon>
        <taxon>Ochrophyta</taxon>
        <taxon>Bacillariophyta</taxon>
        <taxon>Coscinodiscophyceae</taxon>
        <taxon>Thalassiosirophycidae</taxon>
        <taxon>Thalassiosirales</taxon>
        <taxon>Thalassiosiraceae</taxon>
        <taxon>Thalassiosira</taxon>
    </lineage>
</organism>
<dbReference type="PaxDb" id="35128-Thaps20843"/>
<name>B8BR18_THAPS</name>
<sequence>MSNMTPEQMLEQSKAAQEKMSSMSKEELEKAAEMAKQQMEKLSPEMVDEAINAMKETSSTGASAAKPMPEGVEAGSALDPNVIDAMYRVGELMSQPAASGVTFQAFATLPPITTLSGEREQDLSKRELAECWADGSRGATRVDRAGFERVWKEVQEYFEEDIMDEARRTSHAKVKKTRTDESSAEVVGGGGGAAPVVGANLTEDQMKVVNEQVKKMSDDDMTAMLEGMANIGPEEEARMRQMGADPEMMRKAASMMKSNPMMRKAAQMMMKNMTPEQMAKASQQAQQQMSRMSKEDMEAAMEKMNNGEI</sequence>
<feature type="region of interest" description="Disordered" evidence="1">
    <location>
        <begin position="1"/>
        <end position="40"/>
    </location>
</feature>
<feature type="compositionally biased region" description="Basic and acidic residues" evidence="1">
    <location>
        <begin position="292"/>
        <end position="301"/>
    </location>
</feature>
<evidence type="ECO:0000256" key="1">
    <source>
        <dbReference type="SAM" id="MobiDB-lite"/>
    </source>
</evidence>
<reference evidence="2 3" key="1">
    <citation type="journal article" date="2004" name="Science">
        <title>The genome of the diatom Thalassiosira pseudonana: ecology, evolution, and metabolism.</title>
        <authorList>
            <person name="Armbrust E.V."/>
            <person name="Berges J.A."/>
            <person name="Bowler C."/>
            <person name="Green B.R."/>
            <person name="Martinez D."/>
            <person name="Putnam N.H."/>
            <person name="Zhou S."/>
            <person name="Allen A.E."/>
            <person name="Apt K.E."/>
            <person name="Bechner M."/>
            <person name="Brzezinski M.A."/>
            <person name="Chaal B.K."/>
            <person name="Chiovitti A."/>
            <person name="Davis A.K."/>
            <person name="Demarest M.S."/>
            <person name="Detter J.C."/>
            <person name="Glavina T."/>
            <person name="Goodstein D."/>
            <person name="Hadi M.Z."/>
            <person name="Hellsten U."/>
            <person name="Hildebrand M."/>
            <person name="Jenkins B.D."/>
            <person name="Jurka J."/>
            <person name="Kapitonov V.V."/>
            <person name="Kroger N."/>
            <person name="Lau W.W."/>
            <person name="Lane T.W."/>
            <person name="Larimer F.W."/>
            <person name="Lippmeier J.C."/>
            <person name="Lucas S."/>
            <person name="Medina M."/>
            <person name="Montsant A."/>
            <person name="Obornik M."/>
            <person name="Parker M.S."/>
            <person name="Palenik B."/>
            <person name="Pazour G.J."/>
            <person name="Richardson P.M."/>
            <person name="Rynearson T.A."/>
            <person name="Saito M.A."/>
            <person name="Schwartz D.C."/>
            <person name="Thamatrakoln K."/>
            <person name="Valentin K."/>
            <person name="Vardi A."/>
            <person name="Wilkerson F.P."/>
            <person name="Rokhsar D.S."/>
        </authorList>
    </citation>
    <scope>NUCLEOTIDE SEQUENCE [LARGE SCALE GENOMIC DNA]</scope>
    <source>
        <strain evidence="2 3">CCMP1335</strain>
    </source>
</reference>
<dbReference type="Proteomes" id="UP000001449">
    <property type="component" value="Chromosome 1"/>
</dbReference>
<accession>B8BR18</accession>